<accession>A0ABQ5YUC8</accession>
<evidence type="ECO:0000256" key="2">
    <source>
        <dbReference type="ARBA" id="ARBA00022448"/>
    </source>
</evidence>
<dbReference type="PANTHER" id="PTHR35011">
    <property type="entry name" value="2,3-DIKETO-L-GULONATE TRAP TRANSPORTER SMALL PERMEASE PROTEIN YIAM"/>
    <property type="match status" value="1"/>
</dbReference>
<dbReference type="InterPro" id="IPR055348">
    <property type="entry name" value="DctQ"/>
</dbReference>
<evidence type="ECO:0000256" key="8">
    <source>
        <dbReference type="ARBA" id="ARBA00038436"/>
    </source>
</evidence>
<comment type="caution">
    <text evidence="11">The sequence shown here is derived from an EMBL/GenBank/DDBJ whole genome shotgun (WGS) entry which is preliminary data.</text>
</comment>
<feature type="domain" description="Tripartite ATP-independent periplasmic transporters DctQ component" evidence="10">
    <location>
        <begin position="32"/>
        <end position="163"/>
    </location>
</feature>
<reference evidence="12" key="1">
    <citation type="journal article" date="2019" name="Int. J. Syst. Evol. Microbiol.">
        <title>The Global Catalogue of Microorganisms (GCM) 10K type strain sequencing project: providing services to taxonomists for standard genome sequencing and annotation.</title>
        <authorList>
            <consortium name="The Broad Institute Genomics Platform"/>
            <consortium name="The Broad Institute Genome Sequencing Center for Infectious Disease"/>
            <person name="Wu L."/>
            <person name="Ma J."/>
        </authorList>
    </citation>
    <scope>NUCLEOTIDE SEQUENCE [LARGE SCALE GENOMIC DNA]</scope>
    <source>
        <strain evidence="12">NBRC 105857</strain>
    </source>
</reference>
<keyword evidence="5 9" id="KW-0812">Transmembrane</keyword>
<dbReference type="RefSeq" id="WP_284282349.1">
    <property type="nucleotide sequence ID" value="NZ_BSOJ01000032.1"/>
</dbReference>
<evidence type="ECO:0000313" key="11">
    <source>
        <dbReference type="EMBL" id="GLR27526.1"/>
    </source>
</evidence>
<feature type="transmembrane region" description="Helical" evidence="9">
    <location>
        <begin position="138"/>
        <end position="159"/>
    </location>
</feature>
<feature type="transmembrane region" description="Helical" evidence="9">
    <location>
        <begin position="96"/>
        <end position="118"/>
    </location>
</feature>
<feature type="transmembrane region" description="Helical" evidence="9">
    <location>
        <begin position="51"/>
        <end position="68"/>
    </location>
</feature>
<dbReference type="EMBL" id="BSOJ01000032">
    <property type="protein sequence ID" value="GLR27526.1"/>
    <property type="molecule type" value="Genomic_DNA"/>
</dbReference>
<organism evidence="11 12">
    <name type="scientific">Limnobacter litoralis</name>
    <dbReference type="NCBI Taxonomy" id="481366"/>
    <lineage>
        <taxon>Bacteria</taxon>
        <taxon>Pseudomonadati</taxon>
        <taxon>Pseudomonadota</taxon>
        <taxon>Betaproteobacteria</taxon>
        <taxon>Burkholderiales</taxon>
        <taxon>Burkholderiaceae</taxon>
        <taxon>Limnobacter</taxon>
    </lineage>
</organism>
<dbReference type="InterPro" id="IPR007387">
    <property type="entry name" value="TRAP_DctQ"/>
</dbReference>
<dbReference type="Pfam" id="PF04290">
    <property type="entry name" value="DctQ"/>
    <property type="match status" value="1"/>
</dbReference>
<evidence type="ECO:0000259" key="10">
    <source>
        <dbReference type="Pfam" id="PF04290"/>
    </source>
</evidence>
<dbReference type="Proteomes" id="UP001156664">
    <property type="component" value="Unassembled WGS sequence"/>
</dbReference>
<comment type="similarity">
    <text evidence="8 9">Belongs to the TRAP transporter small permease family.</text>
</comment>
<dbReference type="PROSITE" id="PS51257">
    <property type="entry name" value="PROKAR_LIPOPROTEIN"/>
    <property type="match status" value="1"/>
</dbReference>
<comment type="function">
    <text evidence="9">Part of the tripartite ATP-independent periplasmic (TRAP) transport system.</text>
</comment>
<gene>
    <name evidence="11" type="ORF">GCM10007875_26170</name>
</gene>
<dbReference type="PANTHER" id="PTHR35011:SF10">
    <property type="entry name" value="TRAP TRANSPORTER SMALL PERMEASE PROTEIN"/>
    <property type="match status" value="1"/>
</dbReference>
<evidence type="ECO:0000256" key="4">
    <source>
        <dbReference type="ARBA" id="ARBA00022519"/>
    </source>
</evidence>
<sequence length="167" mass="19135">MNKGVWQAFRQGVFVINKMMAYLSALLIVACALVLMYEVMTRYVIHYSNDWVIEASVFMLIAATFMASGHTQKDRAHVGIELLDEIMAPKWKRYRLLFGDALSFLFCLLITVLTWKYFYLAYSEGWDSGSTWAPKLWIPYSFMALGMTSLNLQFVIQIVDGVRGTGD</sequence>
<feature type="transmembrane region" description="Helical" evidence="9">
    <location>
        <begin position="21"/>
        <end position="45"/>
    </location>
</feature>
<proteinExistence type="inferred from homology"/>
<keyword evidence="6 9" id="KW-1133">Transmembrane helix</keyword>
<evidence type="ECO:0000256" key="1">
    <source>
        <dbReference type="ARBA" id="ARBA00004429"/>
    </source>
</evidence>
<keyword evidence="12" id="KW-1185">Reference proteome</keyword>
<comment type="subcellular location">
    <subcellularLocation>
        <location evidence="1 9">Cell inner membrane</location>
        <topology evidence="1 9">Multi-pass membrane protein</topology>
    </subcellularLocation>
</comment>
<comment type="subunit">
    <text evidence="9">The complex comprises the extracytoplasmic solute receptor protein and the two transmembrane proteins.</text>
</comment>
<evidence type="ECO:0000256" key="3">
    <source>
        <dbReference type="ARBA" id="ARBA00022475"/>
    </source>
</evidence>
<evidence type="ECO:0000256" key="6">
    <source>
        <dbReference type="ARBA" id="ARBA00022989"/>
    </source>
</evidence>
<keyword evidence="4 9" id="KW-0997">Cell inner membrane</keyword>
<keyword evidence="2 9" id="KW-0813">Transport</keyword>
<evidence type="ECO:0000256" key="7">
    <source>
        <dbReference type="ARBA" id="ARBA00023136"/>
    </source>
</evidence>
<keyword evidence="3" id="KW-1003">Cell membrane</keyword>
<evidence type="ECO:0000256" key="5">
    <source>
        <dbReference type="ARBA" id="ARBA00022692"/>
    </source>
</evidence>
<keyword evidence="7 9" id="KW-0472">Membrane</keyword>
<evidence type="ECO:0000313" key="12">
    <source>
        <dbReference type="Proteomes" id="UP001156664"/>
    </source>
</evidence>
<name>A0ABQ5YUC8_9BURK</name>
<protein>
    <recommendedName>
        <fullName evidence="9">TRAP transporter small permease protein</fullName>
    </recommendedName>
</protein>
<evidence type="ECO:0000256" key="9">
    <source>
        <dbReference type="RuleBase" id="RU369079"/>
    </source>
</evidence>